<evidence type="ECO:0000256" key="1">
    <source>
        <dbReference type="SAM" id="MobiDB-lite"/>
    </source>
</evidence>
<reference evidence="3 4" key="2">
    <citation type="submission" date="2018-11" db="EMBL/GenBank/DDBJ databases">
        <authorList>
            <consortium name="Pathogen Informatics"/>
        </authorList>
    </citation>
    <scope>NUCLEOTIDE SEQUENCE [LARGE SCALE GENOMIC DNA]</scope>
</reference>
<keyword evidence="2" id="KW-0472">Membrane</keyword>
<keyword evidence="2" id="KW-0812">Transmembrane</keyword>
<organism evidence="5">
    <name type="scientific">Onchocerca flexuosa</name>
    <dbReference type="NCBI Taxonomy" id="387005"/>
    <lineage>
        <taxon>Eukaryota</taxon>
        <taxon>Metazoa</taxon>
        <taxon>Ecdysozoa</taxon>
        <taxon>Nematoda</taxon>
        <taxon>Chromadorea</taxon>
        <taxon>Rhabditida</taxon>
        <taxon>Spirurina</taxon>
        <taxon>Spiruromorpha</taxon>
        <taxon>Filarioidea</taxon>
        <taxon>Onchocercidae</taxon>
        <taxon>Onchocerca</taxon>
    </lineage>
</organism>
<reference evidence="5" key="1">
    <citation type="submission" date="2016-06" db="UniProtKB">
        <authorList>
            <consortium name="WormBaseParasite"/>
        </authorList>
    </citation>
    <scope>IDENTIFICATION</scope>
</reference>
<dbReference type="EMBL" id="UZAJ01041666">
    <property type="protein sequence ID" value="VDP20552.1"/>
    <property type="molecule type" value="Genomic_DNA"/>
</dbReference>
<evidence type="ECO:0000313" key="3">
    <source>
        <dbReference type="EMBL" id="VDP20552.1"/>
    </source>
</evidence>
<evidence type="ECO:0000313" key="4">
    <source>
        <dbReference type="Proteomes" id="UP000267606"/>
    </source>
</evidence>
<feature type="region of interest" description="Disordered" evidence="1">
    <location>
        <begin position="34"/>
        <end position="55"/>
    </location>
</feature>
<dbReference type="AlphaFoldDB" id="A0A183I5X5"/>
<feature type="transmembrane region" description="Helical" evidence="2">
    <location>
        <begin position="12"/>
        <end position="30"/>
    </location>
</feature>
<sequence>MNSCREKNLQLTRMTVAVAMMMIMSTILCLKKKKEKKKTKKKNFNKLQKAFQSNKKKEKVKKDTLEIESKEKEKLLTSNQPAETINNKQFGGVDIYGDQFGPFHGSDEKEAFYPSVAEPTASTKRKREEELEKDKEEKIKQGFYQVNYF</sequence>
<evidence type="ECO:0000313" key="5">
    <source>
        <dbReference type="WBParaSite" id="OFLC_0001514801-mRNA-1"/>
    </source>
</evidence>
<gene>
    <name evidence="3" type="ORF">OFLC_LOCUS15137</name>
</gene>
<accession>A0A183I5X5</accession>
<keyword evidence="2" id="KW-1133">Transmembrane helix</keyword>
<evidence type="ECO:0000256" key="2">
    <source>
        <dbReference type="SAM" id="Phobius"/>
    </source>
</evidence>
<dbReference type="WBParaSite" id="OFLC_0001514801-mRNA-1">
    <property type="protein sequence ID" value="OFLC_0001514801-mRNA-1"/>
    <property type="gene ID" value="OFLC_0001514801"/>
</dbReference>
<feature type="compositionally biased region" description="Basic and acidic residues" evidence="1">
    <location>
        <begin position="126"/>
        <end position="135"/>
    </location>
</feature>
<feature type="region of interest" description="Disordered" evidence="1">
    <location>
        <begin position="106"/>
        <end position="135"/>
    </location>
</feature>
<keyword evidence="4" id="KW-1185">Reference proteome</keyword>
<proteinExistence type="predicted"/>
<dbReference type="Proteomes" id="UP000267606">
    <property type="component" value="Unassembled WGS sequence"/>
</dbReference>
<name>A0A183I5X5_9BILA</name>
<protein>
    <submittedName>
        <fullName evidence="3 5">Uncharacterized protein</fullName>
    </submittedName>
</protein>
<feature type="compositionally biased region" description="Basic residues" evidence="1">
    <location>
        <begin position="34"/>
        <end position="44"/>
    </location>
</feature>